<keyword evidence="2" id="KW-1133">Transmembrane helix</keyword>
<keyword evidence="5" id="KW-1185">Reference proteome</keyword>
<evidence type="ECO:0000256" key="2">
    <source>
        <dbReference type="SAM" id="Phobius"/>
    </source>
</evidence>
<dbReference type="Proteomes" id="UP000230161">
    <property type="component" value="Unassembled WGS sequence"/>
</dbReference>
<dbReference type="SUPFAM" id="SSF50370">
    <property type="entry name" value="Ricin B-like lectins"/>
    <property type="match status" value="1"/>
</dbReference>
<feature type="compositionally biased region" description="Low complexity" evidence="1">
    <location>
        <begin position="1419"/>
        <end position="1431"/>
    </location>
</feature>
<feature type="chain" id="PRO_5014909309" evidence="3">
    <location>
        <begin position="31"/>
        <end position="1470"/>
    </location>
</feature>
<name>A0A2M9BWU2_9MICO</name>
<feature type="transmembrane region" description="Helical" evidence="2">
    <location>
        <begin position="1444"/>
        <end position="1463"/>
    </location>
</feature>
<dbReference type="SUPFAM" id="SSF56973">
    <property type="entry name" value="Aerolisin/ETX pore-forming domain"/>
    <property type="match status" value="1"/>
</dbReference>
<dbReference type="GO" id="GO:0005975">
    <property type="term" value="P:carbohydrate metabolic process"/>
    <property type="evidence" value="ECO:0007669"/>
    <property type="project" value="UniProtKB-ARBA"/>
</dbReference>
<feature type="signal peptide" evidence="3">
    <location>
        <begin position="1"/>
        <end position="30"/>
    </location>
</feature>
<feature type="region of interest" description="Disordered" evidence="1">
    <location>
        <begin position="1404"/>
        <end position="1435"/>
    </location>
</feature>
<organism evidence="4 5">
    <name type="scientific">Compostimonas suwonensis</name>
    <dbReference type="NCBI Taxonomy" id="1048394"/>
    <lineage>
        <taxon>Bacteria</taxon>
        <taxon>Bacillati</taxon>
        <taxon>Actinomycetota</taxon>
        <taxon>Actinomycetes</taxon>
        <taxon>Micrococcales</taxon>
        <taxon>Microbacteriaceae</taxon>
        <taxon>Compostimonas</taxon>
    </lineage>
</organism>
<comment type="caution">
    <text evidence="4">The sequence shown here is derived from an EMBL/GenBank/DDBJ whole genome shotgun (WGS) entry which is preliminary data.</text>
</comment>
<dbReference type="InterPro" id="IPR013783">
    <property type="entry name" value="Ig-like_fold"/>
</dbReference>
<dbReference type="Gene3D" id="2.170.15.10">
    <property type="entry name" value="Proaerolysin, chain A, domain 3"/>
    <property type="match status" value="1"/>
</dbReference>
<keyword evidence="2" id="KW-0812">Transmembrane</keyword>
<proteinExistence type="predicted"/>
<protein>
    <submittedName>
        <fullName evidence="4">Uncharacterized protein</fullName>
    </submittedName>
</protein>
<feature type="region of interest" description="Disordered" evidence="1">
    <location>
        <begin position="740"/>
        <end position="759"/>
    </location>
</feature>
<evidence type="ECO:0000256" key="1">
    <source>
        <dbReference type="SAM" id="MobiDB-lite"/>
    </source>
</evidence>
<dbReference type="PROSITE" id="PS50231">
    <property type="entry name" value="RICIN_B_LECTIN"/>
    <property type="match status" value="1"/>
</dbReference>
<evidence type="ECO:0000313" key="4">
    <source>
        <dbReference type="EMBL" id="PJJ62427.1"/>
    </source>
</evidence>
<feature type="compositionally biased region" description="Low complexity" evidence="1">
    <location>
        <begin position="741"/>
        <end position="752"/>
    </location>
</feature>
<dbReference type="Gene3D" id="2.80.10.50">
    <property type="match status" value="1"/>
</dbReference>
<dbReference type="Gene3D" id="2.60.40.10">
    <property type="entry name" value="Immunoglobulins"/>
    <property type="match status" value="1"/>
</dbReference>
<dbReference type="InterPro" id="IPR035992">
    <property type="entry name" value="Ricin_B-like_lectins"/>
</dbReference>
<sequence length="1470" mass="150542">MVRVQSAVALILSVGTLAALGVSAVAPVSAAEPLAAVEDVPATTDGDLPTDVVGAPVNRNLAPAHQLLFSQDDGSSAASTVLTGTTADLSATGSATQEQTRALERPEYPTSAGRFLDVLHDSVLAFQLTQAGPQSLLQLVSSNAMAETASAGWNQLTPIGVPANGMTVVLNAGIDAATGDPGLPVVNAAIGDSADLGTQVVAQAGISGTPGFAGQWTILGGSANELGLVGFSLVNRADGLCLDVGDQSDGSAAVVTAVCDNGLGQKWDYAYGPGGNVKLLINEQITTGIAVSDDIPGWEPGTTAPLIVGPGISMPVGISQVVEPGSIAPSWSALNPTGESTAPFDLATGDLDSAVDASGNFHDEAAVAYVGADGSAQIDVIDYNANDDHLLVTSAALGVIGAGSSGKRGSLTIDSADLDGDGGNELVVSFQDGSGALHLALLEYAADPDTGARTLTVLAADTAVPNGAGSGPLNGYSDSTAWDFDGDGIAEFVLGFVGSSSASLARVTFDSTLSITGAAAGYLDEWSSGRGRMHLATGAFQTAADDPLGHRQLAAGWWTGIQTGLPGERGLIFTPLVAVISDPATAIGTGIVASDMTPGDSPVSLIPSWELEMPDVPEWPYWDVTPEDGFALTAGAFGAPAPGTAWSVAAASTQGLFTVITPSTGIVQQNDNRGPYLPTPSLTAYDRAGDSMVVGPPLVLTVQNLVDLQLVGGQPPAHADWLNGEFVNISRNEDFSLQLGSSSTDTYENSSSHESNSTYQITENADVKATASEGIPGIEEGEASLEVKQSFDYTWNTVSTSLSSNSSSTTQTVTQTAVDDDIVNAEVQDFRILRYPVLSTSSYDNPEAGADCGTGCYGYWDVVIPSASGDVHPIRSSGRSLAYFQPPWQNGNALSYPAIQDGAVPIDDLGSYTDSSGATQQATLFNQNNTLAGTKSMAELDVDTSTSTSTSETSTKSWDVGVDVTAGVSVQAGFGPFGKGQVDASLEGGFNASKASTNTTTGSTTNTHSGTFELNMPEVAEDRGYDVAAAYYYSTGGYPKVTYAVDVTAVKESQEWWTDNYGQKSDLALNLPDNSLLTYDSHNYLGTVVWNDEQSRQLIRGFTATRPVDPSSPTTSGAIYATAPNAGDPVFFNVDVHNYSLDSLDAPFTVDFYAVPVDGQNLNVTGPAQPIGTQTVGGIAAQSDVTVTSPEWDAVGPSNGSGSQNWRIFVVLDAAGAIPEVHEWKPTDAGDAPCPTSSVQDGSQLIDPMTGTADQLACGQNNQGYGEIVVMSGDVQADAVSTADRANVQLAGAGLTTGNPDDLTIGVESDIPSVIAGESVTGLVHATADSDSRDQQLVLVYDGDPSEGNVIAATYLRGVSAASGGHATYTWTPTTPGVHELHQVVLGTAAAGDKDEQIVRVNVVDPADGGGDPTPPTDPGSSPQPSSDASGSNGGRLASTGFDAVILVAIALAAMGLGGIAVLRRRRRVG</sequence>
<reference evidence="4 5" key="1">
    <citation type="submission" date="2017-11" db="EMBL/GenBank/DDBJ databases">
        <title>Genomic Encyclopedia of Archaeal and Bacterial Type Strains, Phase II (KMG-II): From Individual Species to Whole Genera.</title>
        <authorList>
            <person name="Goeker M."/>
        </authorList>
    </citation>
    <scope>NUCLEOTIDE SEQUENCE [LARGE SCALE GENOMIC DNA]</scope>
    <source>
        <strain evidence="4 5">DSM 25625</strain>
    </source>
</reference>
<accession>A0A2M9BWU2</accession>
<keyword evidence="3" id="KW-0732">Signal</keyword>
<dbReference type="SUPFAM" id="SSF69318">
    <property type="entry name" value="Integrin alpha N-terminal domain"/>
    <property type="match status" value="1"/>
</dbReference>
<gene>
    <name evidence="4" type="ORF">CLV54_2231</name>
</gene>
<keyword evidence="2" id="KW-0472">Membrane</keyword>
<dbReference type="EMBL" id="PGFB01000003">
    <property type="protein sequence ID" value="PJJ62427.1"/>
    <property type="molecule type" value="Genomic_DNA"/>
</dbReference>
<evidence type="ECO:0000313" key="5">
    <source>
        <dbReference type="Proteomes" id="UP000230161"/>
    </source>
</evidence>
<dbReference type="InterPro" id="IPR028994">
    <property type="entry name" value="Integrin_alpha_N"/>
</dbReference>
<evidence type="ECO:0000256" key="3">
    <source>
        <dbReference type="SAM" id="SignalP"/>
    </source>
</evidence>